<reference evidence="1 2" key="1">
    <citation type="submission" date="2016-03" db="EMBL/GenBank/DDBJ databases">
        <title>EvidentialGene: Evidence-directed Construction of Genes on Genomes.</title>
        <authorList>
            <person name="Gilbert D.G."/>
            <person name="Choi J.-H."/>
            <person name="Mockaitis K."/>
            <person name="Colbourne J."/>
            <person name="Pfrender M."/>
        </authorList>
    </citation>
    <scope>NUCLEOTIDE SEQUENCE [LARGE SCALE GENOMIC DNA]</scope>
    <source>
        <strain evidence="1 2">Xinb3</strain>
        <tissue evidence="1">Complete organism</tissue>
    </source>
</reference>
<accession>A0A0P5ZCG7</accession>
<evidence type="ECO:0000313" key="2">
    <source>
        <dbReference type="Proteomes" id="UP000076858"/>
    </source>
</evidence>
<evidence type="ECO:0000313" key="1">
    <source>
        <dbReference type="EMBL" id="KZS06112.1"/>
    </source>
</evidence>
<sequence length="68" mass="7812">MTQRWQDILPVITRHVVKRMSWTPRETKATLSKLACTPIFGFCFEARPVTMSGPDDVMTHLTDLHIKA</sequence>
<dbReference type="AlphaFoldDB" id="A0A0P5ZCG7"/>
<name>A0A0P5ZCG7_9CRUS</name>
<proteinExistence type="predicted"/>
<protein>
    <submittedName>
        <fullName evidence="1">Uncharacterized protein</fullName>
    </submittedName>
</protein>
<gene>
    <name evidence="1" type="ORF">APZ42_030611</name>
</gene>
<dbReference type="EMBL" id="LRGB01002849">
    <property type="protein sequence ID" value="KZS06112.1"/>
    <property type="molecule type" value="Genomic_DNA"/>
</dbReference>
<comment type="caution">
    <text evidence="1">The sequence shown here is derived from an EMBL/GenBank/DDBJ whole genome shotgun (WGS) entry which is preliminary data.</text>
</comment>
<dbReference type="Proteomes" id="UP000076858">
    <property type="component" value="Unassembled WGS sequence"/>
</dbReference>
<organism evidence="1 2">
    <name type="scientific">Daphnia magna</name>
    <dbReference type="NCBI Taxonomy" id="35525"/>
    <lineage>
        <taxon>Eukaryota</taxon>
        <taxon>Metazoa</taxon>
        <taxon>Ecdysozoa</taxon>
        <taxon>Arthropoda</taxon>
        <taxon>Crustacea</taxon>
        <taxon>Branchiopoda</taxon>
        <taxon>Diplostraca</taxon>
        <taxon>Cladocera</taxon>
        <taxon>Anomopoda</taxon>
        <taxon>Daphniidae</taxon>
        <taxon>Daphnia</taxon>
    </lineage>
</organism>
<keyword evidence="2" id="KW-1185">Reference proteome</keyword>